<dbReference type="Pfam" id="PF02405">
    <property type="entry name" value="MlaE"/>
    <property type="match status" value="1"/>
</dbReference>
<gene>
    <name evidence="2" type="ordered locus">STHERM_c07230</name>
</gene>
<organism evidence="2 3">
    <name type="scientific">Winmispira thermophila (strain ATCC 49972 / DSM 6192 / RI 19.B1)</name>
    <name type="common">Spirochaeta thermophila</name>
    <dbReference type="NCBI Taxonomy" id="665571"/>
    <lineage>
        <taxon>Bacteria</taxon>
        <taxon>Pseudomonadati</taxon>
        <taxon>Spirochaetota</taxon>
        <taxon>Spirochaetia</taxon>
        <taxon>Winmispirales</taxon>
        <taxon>Winmispiraceae</taxon>
        <taxon>Winmispira</taxon>
    </lineage>
</organism>
<dbReference type="KEGG" id="sta:STHERM_c07230"/>
<dbReference type="EMBL" id="CP001698">
    <property type="protein sequence ID" value="ADN01681.1"/>
    <property type="molecule type" value="Genomic_DNA"/>
</dbReference>
<feature type="transmembrane region" description="Helical" evidence="1">
    <location>
        <begin position="91"/>
        <end position="115"/>
    </location>
</feature>
<feature type="transmembrane region" description="Helical" evidence="1">
    <location>
        <begin position="246"/>
        <end position="262"/>
    </location>
</feature>
<feature type="transmembrane region" description="Helical" evidence="1">
    <location>
        <begin position="206"/>
        <end position="226"/>
    </location>
</feature>
<reference evidence="2 3" key="2">
    <citation type="journal article" date="2010" name="J. Bacteriol.">
        <title>Genome sequence of the polysaccharide-degrading, thermophilic anaerobe Spirochaeta thermophila DSM 6192.</title>
        <authorList>
            <person name="Angelov A."/>
            <person name="Liebl S."/>
            <person name="Ballschmiter M."/>
            <person name="Bomeke M."/>
            <person name="Lehmann R."/>
            <person name="Liesegang H."/>
            <person name="Daniel R."/>
            <person name="Liebl W."/>
        </authorList>
    </citation>
    <scope>NUCLEOTIDE SEQUENCE [LARGE SCALE GENOMIC DNA]</scope>
    <source>
        <strain evidence="3">ATCC 49972 / DSM 6192 / RI 19.B1</strain>
    </source>
</reference>
<dbReference type="InterPro" id="IPR030802">
    <property type="entry name" value="Permease_MalE"/>
</dbReference>
<sequence length="263" mass="28324">MSGDILSSLGNRAIARTHDILYGIGYVATVIKETVLFFRKRRGEAGRVLVLQILFTGVEALNVIALLALGIGALIIIQGVSLLPQFGQGDLVYPILIAVITRELGPILTAFIVTARSGTAIATEIGTMVVSHEIEAYMAFGIDPISYLVVPRFLGAIVAVTLLNVYFNIFGLLGSFFVTSLIHPIQFAEYFHNLLLRLKPVDILSSLVKSATFGAVIALVGTYSGFQVERASTEIPQVAIKAVGKGFVYCIVADALLTLVYYL</sequence>
<feature type="transmembrane region" description="Helical" evidence="1">
    <location>
        <begin position="165"/>
        <end position="185"/>
    </location>
</feature>
<evidence type="ECO:0000313" key="2">
    <source>
        <dbReference type="EMBL" id="ADN01681.1"/>
    </source>
</evidence>
<proteinExistence type="predicted"/>
<dbReference type="AlphaFoldDB" id="E0RRI0"/>
<dbReference type="PANTHER" id="PTHR30188">
    <property type="entry name" value="ABC TRANSPORTER PERMEASE PROTEIN-RELATED"/>
    <property type="match status" value="1"/>
</dbReference>
<dbReference type="PaxDb" id="665571-STHERM_c07230"/>
<dbReference type="Proteomes" id="UP000001296">
    <property type="component" value="Chromosome"/>
</dbReference>
<dbReference type="HOGENOM" id="CLU_045686_3_0_12"/>
<keyword evidence="1" id="KW-1133">Transmembrane helix</keyword>
<name>E0RRI0_WINT6</name>
<keyword evidence="1" id="KW-0472">Membrane</keyword>
<evidence type="ECO:0000256" key="1">
    <source>
        <dbReference type="SAM" id="Phobius"/>
    </source>
</evidence>
<feature type="transmembrane region" description="Helical" evidence="1">
    <location>
        <begin position="20"/>
        <end position="38"/>
    </location>
</feature>
<dbReference type="GO" id="GO:0005548">
    <property type="term" value="F:phospholipid transporter activity"/>
    <property type="evidence" value="ECO:0007669"/>
    <property type="project" value="TreeGrafter"/>
</dbReference>
<evidence type="ECO:0000313" key="3">
    <source>
        <dbReference type="Proteomes" id="UP000001296"/>
    </source>
</evidence>
<accession>E0RRI0</accession>
<keyword evidence="1" id="KW-0812">Transmembrane</keyword>
<feature type="transmembrane region" description="Helical" evidence="1">
    <location>
        <begin position="50"/>
        <end position="79"/>
    </location>
</feature>
<dbReference type="PANTHER" id="PTHR30188:SF4">
    <property type="entry name" value="PROTEIN TRIGALACTOSYLDIACYLGLYCEROL 1, CHLOROPLASTIC"/>
    <property type="match status" value="1"/>
</dbReference>
<dbReference type="RefSeq" id="WP_013313522.1">
    <property type="nucleotide sequence ID" value="NC_014484.1"/>
</dbReference>
<reference key="1">
    <citation type="submission" date="2009-08" db="EMBL/GenBank/DDBJ databases">
        <title>The genome sequence of Spirochaeta thermophila DSM6192.</title>
        <authorList>
            <person name="Angelov A."/>
            <person name="Mientus M."/>
            <person name="Wittenberg S."/>
            <person name="Lehmann R."/>
            <person name="Liesegang H."/>
            <person name="Daniel R."/>
            <person name="Liebl W."/>
        </authorList>
    </citation>
    <scope>NUCLEOTIDE SEQUENCE</scope>
    <source>
        <strain>DSM 6192</strain>
    </source>
</reference>
<protein>
    <submittedName>
        <fullName evidence="2">Putative transporter</fullName>
    </submittedName>
</protein>
<dbReference type="GO" id="GO:0043190">
    <property type="term" value="C:ATP-binding cassette (ABC) transporter complex"/>
    <property type="evidence" value="ECO:0007669"/>
    <property type="project" value="InterPro"/>
</dbReference>
<dbReference type="eggNOG" id="COG0767">
    <property type="taxonomic scope" value="Bacteria"/>
</dbReference>